<feature type="domain" description="Rad26-like helical repeats" evidence="2">
    <location>
        <begin position="422"/>
        <end position="643"/>
    </location>
</feature>
<feature type="compositionally biased region" description="Basic and acidic residues" evidence="1">
    <location>
        <begin position="186"/>
        <end position="198"/>
    </location>
</feature>
<evidence type="ECO:0000259" key="3">
    <source>
        <dbReference type="Pfam" id="PF21046"/>
    </source>
</evidence>
<comment type="caution">
    <text evidence="5">The sequence shown here is derived from an EMBL/GenBank/DDBJ whole genome shotgun (WGS) entry which is preliminary data.</text>
</comment>
<feature type="compositionally biased region" description="Basic and acidic residues" evidence="1">
    <location>
        <begin position="114"/>
        <end position="151"/>
    </location>
</feature>
<accession>A0A9P4QR32</accession>
<dbReference type="Pfam" id="PF21048">
    <property type="entry name" value="Rad26-like_N"/>
    <property type="match status" value="1"/>
</dbReference>
<protein>
    <recommendedName>
        <fullName evidence="7">DNA repair protein Rad26</fullName>
    </recommendedName>
</protein>
<organism evidence="5 6">
    <name type="scientific">Polyplosphaeria fusca</name>
    <dbReference type="NCBI Taxonomy" id="682080"/>
    <lineage>
        <taxon>Eukaryota</taxon>
        <taxon>Fungi</taxon>
        <taxon>Dikarya</taxon>
        <taxon>Ascomycota</taxon>
        <taxon>Pezizomycotina</taxon>
        <taxon>Dothideomycetes</taxon>
        <taxon>Pleosporomycetidae</taxon>
        <taxon>Pleosporales</taxon>
        <taxon>Tetraplosphaeriaceae</taxon>
        <taxon>Polyplosphaeria</taxon>
    </lineage>
</organism>
<gene>
    <name evidence="5" type="ORF">EJ04DRAFT_514063</name>
</gene>
<evidence type="ECO:0000259" key="2">
    <source>
        <dbReference type="Pfam" id="PF12331"/>
    </source>
</evidence>
<evidence type="ECO:0000256" key="1">
    <source>
        <dbReference type="SAM" id="MobiDB-lite"/>
    </source>
</evidence>
<reference evidence="5" key="1">
    <citation type="journal article" date="2020" name="Stud. Mycol.">
        <title>101 Dothideomycetes genomes: a test case for predicting lifestyles and emergence of pathogens.</title>
        <authorList>
            <person name="Haridas S."/>
            <person name="Albert R."/>
            <person name="Binder M."/>
            <person name="Bloem J."/>
            <person name="Labutti K."/>
            <person name="Salamov A."/>
            <person name="Andreopoulos B."/>
            <person name="Baker S."/>
            <person name="Barry K."/>
            <person name="Bills G."/>
            <person name="Bluhm B."/>
            <person name="Cannon C."/>
            <person name="Castanera R."/>
            <person name="Culley D."/>
            <person name="Daum C."/>
            <person name="Ezra D."/>
            <person name="Gonzalez J."/>
            <person name="Henrissat B."/>
            <person name="Kuo A."/>
            <person name="Liang C."/>
            <person name="Lipzen A."/>
            <person name="Lutzoni F."/>
            <person name="Magnuson J."/>
            <person name="Mondo S."/>
            <person name="Nolan M."/>
            <person name="Ohm R."/>
            <person name="Pangilinan J."/>
            <person name="Park H.-J."/>
            <person name="Ramirez L."/>
            <person name="Alfaro M."/>
            <person name="Sun H."/>
            <person name="Tritt A."/>
            <person name="Yoshinaga Y."/>
            <person name="Zwiers L.-H."/>
            <person name="Turgeon B."/>
            <person name="Goodwin S."/>
            <person name="Spatafora J."/>
            <person name="Crous P."/>
            <person name="Grigoriev I."/>
        </authorList>
    </citation>
    <scope>NUCLEOTIDE SEQUENCE</scope>
    <source>
        <strain evidence="5">CBS 125425</strain>
    </source>
</reference>
<dbReference type="Pfam" id="PF21046">
    <property type="entry name" value="Rad26-like_C"/>
    <property type="match status" value="1"/>
</dbReference>
<feature type="domain" description="Rad26-like N-terminal" evidence="4">
    <location>
        <begin position="314"/>
        <end position="361"/>
    </location>
</feature>
<feature type="compositionally biased region" description="Acidic residues" evidence="1">
    <location>
        <begin position="46"/>
        <end position="61"/>
    </location>
</feature>
<keyword evidence="6" id="KW-1185">Reference proteome</keyword>
<feature type="region of interest" description="Disordered" evidence="1">
    <location>
        <begin position="31"/>
        <end position="101"/>
    </location>
</feature>
<dbReference type="InterPro" id="IPR022093">
    <property type="entry name" value="Rad26-like_helical"/>
</dbReference>
<feature type="compositionally biased region" description="Basic and acidic residues" evidence="1">
    <location>
        <begin position="69"/>
        <end position="84"/>
    </location>
</feature>
<proteinExistence type="predicted"/>
<dbReference type="OrthoDB" id="5245063at2759"/>
<feature type="region of interest" description="Disordered" evidence="1">
    <location>
        <begin position="114"/>
        <end position="296"/>
    </location>
</feature>
<name>A0A9P4QR32_9PLEO</name>
<dbReference type="EMBL" id="ML996181">
    <property type="protein sequence ID" value="KAF2732212.1"/>
    <property type="molecule type" value="Genomic_DNA"/>
</dbReference>
<dbReference type="InterPro" id="IPR048380">
    <property type="entry name" value="Rad26-like_N"/>
</dbReference>
<evidence type="ECO:0008006" key="7">
    <source>
        <dbReference type="Google" id="ProtNLM"/>
    </source>
</evidence>
<feature type="domain" description="Rad26-like C-terminal" evidence="3">
    <location>
        <begin position="650"/>
        <end position="713"/>
    </location>
</feature>
<dbReference type="Pfam" id="PF12331">
    <property type="entry name" value="Rad26-like_helical_rpts"/>
    <property type="match status" value="1"/>
</dbReference>
<evidence type="ECO:0000259" key="4">
    <source>
        <dbReference type="Pfam" id="PF21048"/>
    </source>
</evidence>
<dbReference type="AlphaFoldDB" id="A0A9P4QR32"/>
<evidence type="ECO:0000313" key="5">
    <source>
        <dbReference type="EMBL" id="KAF2732212.1"/>
    </source>
</evidence>
<dbReference type="Proteomes" id="UP000799444">
    <property type="component" value="Unassembled WGS sequence"/>
</dbReference>
<dbReference type="InterPro" id="IPR048379">
    <property type="entry name" value="Rad26-like_C"/>
</dbReference>
<sequence length="719" mass="79665">MDEDDEFDFSDHDLDDLPANTLQQLEKTAILSTQAPATDHAHESDYGLEDGDEVINLDDEGAASVAPHHPSDQDERTHRLHDGAMDIDGPPARSQADANQLLLRIKKLEQEKARLNRDLQSEKSKNQSKSGEVEIVRRRLDALTRDNERATRAMQQSHGDALAKQKLELEKMRREREQAQTNSLFLEHEAAREADRARQIKRNARPGITSRAKPPGSPAGTPRRQKSLPMRDGFDDDDMVMASPTKNRDRAKASTPKQPGKRKREAMHQSPIPALQLSEPRQPASAQQSFDKEDSTGAQEVLAAFGHDDRRFQLLHKVVNHRSSDGGDRILEALAQYTFPSQREKKLSSTIYDELSGCSTEQDAHAIALRICNALLKIWDRCLEDQFYAPVYLILDAFQFVLAYEPSSTAVAIAERASHCIMATASLITAPMATLSRLKKSVGDVFPQSRRRTCSEIDVLNCLELLYALATSCIAIPEAIATFWRTVSLDFTVTLLQKSQPLPHLSLMLQILGTSALAATLGPISVDGQEQQLKNENIIIERLSWLLTESIEALPDPSTPDSIPEPYAPKQLWELRIQVLRLLTNLSISESGSCRVIQNLCCVGRLVHFLDSCLATLYSSPMFPTQPLTVMCINLTMRLISHLKLSHPDIDLKSKLGVIQGGHHKYLVALTRLAFSDALVLESGIDDDVVNAAHDILDEGLSLEEGEGLVGVFSSGGSS</sequence>
<evidence type="ECO:0000313" key="6">
    <source>
        <dbReference type="Proteomes" id="UP000799444"/>
    </source>
</evidence>
<feature type="compositionally biased region" description="Basic and acidic residues" evidence="1">
    <location>
        <begin position="161"/>
        <end position="178"/>
    </location>
</feature>